<dbReference type="Pfam" id="PF02089">
    <property type="entry name" value="Palm_thioest"/>
    <property type="match status" value="1"/>
</dbReference>
<evidence type="ECO:0000313" key="11">
    <source>
        <dbReference type="Proteomes" id="UP001217417"/>
    </source>
</evidence>
<comment type="similarity">
    <text evidence="1">Belongs to the palmitoyl-protein thioesterase family.</text>
</comment>
<evidence type="ECO:0000256" key="7">
    <source>
        <dbReference type="ARBA" id="ARBA00023180"/>
    </source>
</evidence>
<dbReference type="AlphaFoldDB" id="A0AAD7VUJ8"/>
<dbReference type="GO" id="GO:0008474">
    <property type="term" value="F:palmitoyl-(protein) hydrolase activity"/>
    <property type="evidence" value="ECO:0007669"/>
    <property type="project" value="UniProtKB-EC"/>
</dbReference>
<keyword evidence="5 10" id="KW-0378">Hydrolase</keyword>
<evidence type="ECO:0000256" key="8">
    <source>
        <dbReference type="ARBA" id="ARBA00031934"/>
    </source>
</evidence>
<keyword evidence="6" id="KW-1015">Disulfide bond</keyword>
<feature type="chain" id="PRO_5042045433" description="Palmitoyl-protein thioesterase 1" evidence="9">
    <location>
        <begin position="21"/>
        <end position="343"/>
    </location>
</feature>
<accession>A0AAD7VUJ8</accession>
<dbReference type="Proteomes" id="UP001217417">
    <property type="component" value="Unassembled WGS sequence"/>
</dbReference>
<reference evidence="10" key="1">
    <citation type="submission" date="2023-03" db="EMBL/GenBank/DDBJ databases">
        <title>Near-Complete genome sequence of Lipomyces tetrasporous NRRL Y-64009, an oleaginous yeast capable of growing on lignocellulosic hydrolysates.</title>
        <authorList>
            <consortium name="Lawrence Berkeley National Laboratory"/>
            <person name="Jagtap S.S."/>
            <person name="Liu J.-J."/>
            <person name="Walukiewicz H.E."/>
            <person name="Pangilinan J."/>
            <person name="Lipzen A."/>
            <person name="Ahrendt S."/>
            <person name="Koriabine M."/>
            <person name="Cobaugh K."/>
            <person name="Salamov A."/>
            <person name="Yoshinaga Y."/>
            <person name="Ng V."/>
            <person name="Daum C."/>
            <person name="Grigoriev I.V."/>
            <person name="Slininger P.J."/>
            <person name="Dien B.S."/>
            <person name="Jin Y.-S."/>
            <person name="Rao C.V."/>
        </authorList>
    </citation>
    <scope>NUCLEOTIDE SEQUENCE</scope>
    <source>
        <strain evidence="10">NRRL Y-64009</strain>
    </source>
</reference>
<keyword evidence="4 9" id="KW-0732">Signal</keyword>
<dbReference type="EC" id="3.1.2.22" evidence="2"/>
<sequence>MIRLKAIAAYLLCFAIAALATPRPVVMWHGLGDSYDSDGMQSVAALIKDIYPGIFVHSVYLYLDSSKDSNASLMGKVDDQIALVCDQLASIPELAHGFDGLGFSQGGLFLRGYVERCNSPKVYKLLTFGSPQNGVTDFPPCSKRDFVCRRRNAFLKSQAYSNYAQGSITVAQYYRDPDQYDKYLEESGFLADVNNERELKNITYAENLASLEELVLYLFTEDETVVPKESAWLAEVDLKMGVVTPLEDRKMYTEDWLGLKVLEDSGRLHFCTIEGRHMRITSETMTEVAWKYLGTEVLPPTEEESTKWDDQRKDTGHGVTYASNIPSEQLQKVFVAPAGRATM</sequence>
<evidence type="ECO:0000256" key="5">
    <source>
        <dbReference type="ARBA" id="ARBA00022801"/>
    </source>
</evidence>
<evidence type="ECO:0000313" key="10">
    <source>
        <dbReference type="EMBL" id="KAJ8101320.1"/>
    </source>
</evidence>
<dbReference type="InterPro" id="IPR002472">
    <property type="entry name" value="Palm_thioest"/>
</dbReference>
<comment type="caution">
    <text evidence="10">The sequence shown here is derived from an EMBL/GenBank/DDBJ whole genome shotgun (WGS) entry which is preliminary data.</text>
</comment>
<dbReference type="PRINTS" id="PR00414">
    <property type="entry name" value="PPTHIESTRASE"/>
</dbReference>
<evidence type="ECO:0000256" key="9">
    <source>
        <dbReference type="SAM" id="SignalP"/>
    </source>
</evidence>
<evidence type="ECO:0000256" key="6">
    <source>
        <dbReference type="ARBA" id="ARBA00023157"/>
    </source>
</evidence>
<evidence type="ECO:0000256" key="4">
    <source>
        <dbReference type="ARBA" id="ARBA00022729"/>
    </source>
</evidence>
<evidence type="ECO:0000256" key="2">
    <source>
        <dbReference type="ARBA" id="ARBA00012423"/>
    </source>
</evidence>
<dbReference type="GeneID" id="80880143"/>
<proteinExistence type="inferred from homology"/>
<dbReference type="InterPro" id="IPR029058">
    <property type="entry name" value="AB_hydrolase_fold"/>
</dbReference>
<dbReference type="RefSeq" id="XP_056044770.1">
    <property type="nucleotide sequence ID" value="XM_056184977.1"/>
</dbReference>
<feature type="signal peptide" evidence="9">
    <location>
        <begin position="1"/>
        <end position="20"/>
    </location>
</feature>
<evidence type="ECO:0000256" key="3">
    <source>
        <dbReference type="ARBA" id="ARBA00014212"/>
    </source>
</evidence>
<organism evidence="10 11">
    <name type="scientific">Lipomyces tetrasporus</name>
    <dbReference type="NCBI Taxonomy" id="54092"/>
    <lineage>
        <taxon>Eukaryota</taxon>
        <taxon>Fungi</taxon>
        <taxon>Dikarya</taxon>
        <taxon>Ascomycota</taxon>
        <taxon>Saccharomycotina</taxon>
        <taxon>Lipomycetes</taxon>
        <taxon>Lipomycetales</taxon>
        <taxon>Lipomycetaceae</taxon>
        <taxon>Lipomyces</taxon>
    </lineage>
</organism>
<dbReference type="EMBL" id="JARPMG010000004">
    <property type="protein sequence ID" value="KAJ8101320.1"/>
    <property type="molecule type" value="Genomic_DNA"/>
</dbReference>
<name>A0AAD7VUJ8_9ASCO</name>
<dbReference type="FunFam" id="3.40.50.1820:FF:000107">
    <property type="entry name" value="Palmitoyl-protein thioesterase 1"/>
    <property type="match status" value="1"/>
</dbReference>
<dbReference type="PANTHER" id="PTHR11247">
    <property type="entry name" value="PALMITOYL-PROTEIN THIOESTERASE/DOLICHYLDIPHOSPHATASE 1"/>
    <property type="match status" value="1"/>
</dbReference>
<dbReference type="SUPFAM" id="SSF53474">
    <property type="entry name" value="alpha/beta-Hydrolases"/>
    <property type="match status" value="1"/>
</dbReference>
<gene>
    <name evidence="10" type="ORF">POJ06DRAFT_195055</name>
</gene>
<dbReference type="PANTHER" id="PTHR11247:SF8">
    <property type="entry name" value="PALMITOYL-PROTEIN THIOESTERASE 1"/>
    <property type="match status" value="1"/>
</dbReference>
<keyword evidence="11" id="KW-1185">Reference proteome</keyword>
<protein>
    <recommendedName>
        <fullName evidence="3">Palmitoyl-protein thioesterase 1</fullName>
        <ecNumber evidence="2">3.1.2.22</ecNumber>
    </recommendedName>
    <alternativeName>
        <fullName evidence="8">Palmitoyl-protein hydrolase 1</fullName>
    </alternativeName>
</protein>
<evidence type="ECO:0000256" key="1">
    <source>
        <dbReference type="ARBA" id="ARBA00010758"/>
    </source>
</evidence>
<keyword evidence="7" id="KW-0325">Glycoprotein</keyword>
<dbReference type="Gene3D" id="3.40.50.1820">
    <property type="entry name" value="alpha/beta hydrolase"/>
    <property type="match status" value="1"/>
</dbReference>